<evidence type="ECO:0000256" key="2">
    <source>
        <dbReference type="ARBA" id="ARBA00022729"/>
    </source>
</evidence>
<dbReference type="PANTHER" id="PTHR13887">
    <property type="entry name" value="GLUTATHIONE S-TRANSFERASE KAPPA"/>
    <property type="match status" value="1"/>
</dbReference>
<reference evidence="9 10" key="1">
    <citation type="submission" date="2019-07" db="EMBL/GenBank/DDBJ databases">
        <title>Microlunatus dokdonensis sp. nov. isolated from the rhizospheric soil of the wild plant Elymus tsukushiensis.</title>
        <authorList>
            <person name="Ghim S.-Y."/>
            <person name="Hwang Y.-J."/>
            <person name="Son J.-S."/>
            <person name="Shin J.-H."/>
        </authorList>
    </citation>
    <scope>NUCLEOTIDE SEQUENCE [LARGE SCALE GENOMIC DNA]</scope>
    <source>
        <strain evidence="9 10">KUDC0627</strain>
    </source>
</reference>
<keyword evidence="3" id="KW-0560">Oxidoreductase</keyword>
<keyword evidence="7" id="KW-0472">Membrane</keyword>
<proteinExistence type="inferred from homology"/>
<evidence type="ECO:0000256" key="5">
    <source>
        <dbReference type="ARBA" id="ARBA00023284"/>
    </source>
</evidence>
<dbReference type="OrthoDB" id="117402at2"/>
<feature type="compositionally biased region" description="Polar residues" evidence="6">
    <location>
        <begin position="7"/>
        <end position="21"/>
    </location>
</feature>
<dbReference type="Pfam" id="PF13462">
    <property type="entry name" value="Thioredoxin_4"/>
    <property type="match status" value="1"/>
</dbReference>
<dbReference type="AlphaFoldDB" id="A0A516Q0J9"/>
<evidence type="ECO:0000256" key="4">
    <source>
        <dbReference type="ARBA" id="ARBA00023157"/>
    </source>
</evidence>
<keyword evidence="7" id="KW-0812">Transmembrane</keyword>
<dbReference type="EMBL" id="CP041692">
    <property type="protein sequence ID" value="QDP96969.1"/>
    <property type="molecule type" value="Genomic_DNA"/>
</dbReference>
<evidence type="ECO:0000313" key="9">
    <source>
        <dbReference type="EMBL" id="QDP96969.1"/>
    </source>
</evidence>
<evidence type="ECO:0000256" key="7">
    <source>
        <dbReference type="SAM" id="Phobius"/>
    </source>
</evidence>
<keyword evidence="5" id="KW-0676">Redox-active center</keyword>
<evidence type="ECO:0000313" key="10">
    <source>
        <dbReference type="Proteomes" id="UP000319263"/>
    </source>
</evidence>
<dbReference type="InterPro" id="IPR036249">
    <property type="entry name" value="Thioredoxin-like_sf"/>
</dbReference>
<keyword evidence="7" id="KW-1133">Transmembrane helix</keyword>
<dbReference type="PANTHER" id="PTHR13887:SF14">
    <property type="entry name" value="DISULFIDE BOND FORMATION PROTEIN D"/>
    <property type="match status" value="1"/>
</dbReference>
<comment type="similarity">
    <text evidence="1">Belongs to the thioredoxin family. DsbA subfamily.</text>
</comment>
<dbReference type="KEGG" id="mik:FOE78_14505"/>
<name>A0A516Q0J9_9ACTN</name>
<evidence type="ECO:0000256" key="3">
    <source>
        <dbReference type="ARBA" id="ARBA00023002"/>
    </source>
</evidence>
<dbReference type="SUPFAM" id="SSF52833">
    <property type="entry name" value="Thioredoxin-like"/>
    <property type="match status" value="1"/>
</dbReference>
<keyword evidence="2" id="KW-0732">Signal</keyword>
<evidence type="ECO:0000256" key="6">
    <source>
        <dbReference type="SAM" id="MobiDB-lite"/>
    </source>
</evidence>
<gene>
    <name evidence="9" type="ORF">FOE78_14505</name>
</gene>
<organism evidence="9 10">
    <name type="scientific">Microlunatus elymi</name>
    <dbReference type="NCBI Taxonomy" id="2596828"/>
    <lineage>
        <taxon>Bacteria</taxon>
        <taxon>Bacillati</taxon>
        <taxon>Actinomycetota</taxon>
        <taxon>Actinomycetes</taxon>
        <taxon>Propionibacteriales</taxon>
        <taxon>Propionibacteriaceae</taxon>
        <taxon>Microlunatus</taxon>
    </lineage>
</organism>
<feature type="region of interest" description="Disordered" evidence="6">
    <location>
        <begin position="1"/>
        <end position="32"/>
    </location>
</feature>
<dbReference type="Gene3D" id="3.40.30.10">
    <property type="entry name" value="Glutaredoxin"/>
    <property type="match status" value="1"/>
</dbReference>
<evidence type="ECO:0000256" key="1">
    <source>
        <dbReference type="ARBA" id="ARBA00005791"/>
    </source>
</evidence>
<keyword evidence="4" id="KW-1015">Disulfide bond</keyword>
<dbReference type="InterPro" id="IPR012336">
    <property type="entry name" value="Thioredoxin-like_fold"/>
</dbReference>
<accession>A0A516Q0J9</accession>
<protein>
    <recommendedName>
        <fullName evidence="8">Thioredoxin-like fold domain-containing protein</fullName>
    </recommendedName>
</protein>
<keyword evidence="10" id="KW-1185">Reference proteome</keyword>
<feature type="transmembrane region" description="Helical" evidence="7">
    <location>
        <begin position="42"/>
        <end position="62"/>
    </location>
</feature>
<feature type="domain" description="Thioredoxin-like fold" evidence="8">
    <location>
        <begin position="89"/>
        <end position="251"/>
    </location>
</feature>
<dbReference type="GO" id="GO:0016491">
    <property type="term" value="F:oxidoreductase activity"/>
    <property type="evidence" value="ECO:0007669"/>
    <property type="project" value="UniProtKB-KW"/>
</dbReference>
<sequence length="256" mass="27169">MPPAGLRNSSKMPSTRPTGNPGSARAQARLAEQQAERRRQRLVLAVAVIGIIVVVVIAAVVYQSWRAGRKPEAATGQPSFGPVQVTDAQPIVLGKADAPVTMTLFEDFRCVHCADFEEKLGPTITGLQRDGAVKVELFALSGVDPEHGSISAANAMACAATTGKGQPFYASLFANYGMEWSDKQLLELGSQLGLSSDDFTSCVTGQQHRSWVDSMAAVANQRNVTATPTVFINDKLQPDAAKWSPDQLKAAVSAAS</sequence>
<dbReference type="Proteomes" id="UP000319263">
    <property type="component" value="Chromosome"/>
</dbReference>
<evidence type="ECO:0000259" key="8">
    <source>
        <dbReference type="Pfam" id="PF13462"/>
    </source>
</evidence>